<keyword evidence="3" id="KW-1185">Reference proteome</keyword>
<dbReference type="InterPro" id="IPR011330">
    <property type="entry name" value="Glyco_hydro/deAcase_b/a-brl"/>
</dbReference>
<dbReference type="InterPro" id="IPR014132">
    <property type="entry name" value="PdaB-like"/>
</dbReference>
<name>A0A8J3FAS1_9BACI</name>
<dbReference type="NCBIfam" id="TIGR02764">
    <property type="entry name" value="spore_ybaN_pdaB"/>
    <property type="match status" value="1"/>
</dbReference>
<dbReference type="Proteomes" id="UP000637720">
    <property type="component" value="Unassembled WGS sequence"/>
</dbReference>
<dbReference type="PANTHER" id="PTHR10587:SF128">
    <property type="entry name" value="POLYSACCHARIDE DEACETYLASE PDAB-RELATED"/>
    <property type="match status" value="1"/>
</dbReference>
<dbReference type="SUPFAM" id="SSF88713">
    <property type="entry name" value="Glycoside hydrolase/deacetylase"/>
    <property type="match status" value="1"/>
</dbReference>
<sequence>MAWFWVINGRKWKQAFVVAAAFLFALGVVYAERDQITVFAPADGPKAIYNVPTDEKKIALTFDISWGEERAGPILDVLEQKGIADRVTFFLSSPWSRDHPEIVKRIVKMGAEIGSHGHRHVNYSTLSDEEIRKQIQTAHRILTELTGKPPRLIRLPNGDFDKRVLRIAHELGYTVIQWDTDSLDWKNPGVQTIINRVLSKAHPGDIVLFHASDSVKQTHEALPIIIDELKKRGYRFVTVSELITGTDRRLHELN</sequence>
<reference evidence="2" key="1">
    <citation type="journal article" date="2014" name="Int. J. Syst. Evol. Microbiol.">
        <title>Complete genome sequence of Corynebacterium casei LMG S-19264T (=DSM 44701T), isolated from a smear-ripened cheese.</title>
        <authorList>
            <consortium name="US DOE Joint Genome Institute (JGI-PGF)"/>
            <person name="Walter F."/>
            <person name="Albersmeier A."/>
            <person name="Kalinowski J."/>
            <person name="Ruckert C."/>
        </authorList>
    </citation>
    <scope>NUCLEOTIDE SEQUENCE</scope>
    <source>
        <strain evidence="2">JCM 14719</strain>
    </source>
</reference>
<comment type="caution">
    <text evidence="2">The sequence shown here is derived from an EMBL/GenBank/DDBJ whole genome shotgun (WGS) entry which is preliminary data.</text>
</comment>
<dbReference type="RefSeq" id="WP_054670881.1">
    <property type="nucleotide sequence ID" value="NZ_BMOF01000028.1"/>
</dbReference>
<dbReference type="Gene3D" id="3.20.20.370">
    <property type="entry name" value="Glycoside hydrolase/deacetylase"/>
    <property type="match status" value="1"/>
</dbReference>
<dbReference type="GO" id="GO:0016020">
    <property type="term" value="C:membrane"/>
    <property type="evidence" value="ECO:0007669"/>
    <property type="project" value="TreeGrafter"/>
</dbReference>
<dbReference type="InterPro" id="IPR050248">
    <property type="entry name" value="Polysacc_deacetylase_ArnD"/>
</dbReference>
<protein>
    <submittedName>
        <fullName evidence="2">Polysaccharide deacetylase family sporulation protein PdaB</fullName>
    </submittedName>
</protein>
<gene>
    <name evidence="2" type="primary">cda1</name>
    <name evidence="2" type="ORF">GCM10007043_15100</name>
</gene>
<proteinExistence type="predicted"/>
<accession>A0A8J3FAS1</accession>
<dbReference type="AlphaFoldDB" id="A0A8J3FAS1"/>
<organism evidence="2 3">
    <name type="scientific">Calditerricola satsumensis</name>
    <dbReference type="NCBI Taxonomy" id="373054"/>
    <lineage>
        <taxon>Bacteria</taxon>
        <taxon>Bacillati</taxon>
        <taxon>Bacillota</taxon>
        <taxon>Bacilli</taxon>
        <taxon>Bacillales</taxon>
        <taxon>Bacillaceae</taxon>
        <taxon>Calditerricola</taxon>
    </lineage>
</organism>
<dbReference type="GO" id="GO:0005975">
    <property type="term" value="P:carbohydrate metabolic process"/>
    <property type="evidence" value="ECO:0007669"/>
    <property type="project" value="InterPro"/>
</dbReference>
<feature type="domain" description="NodB homology" evidence="1">
    <location>
        <begin position="56"/>
        <end position="237"/>
    </location>
</feature>
<dbReference type="PROSITE" id="PS51677">
    <property type="entry name" value="NODB"/>
    <property type="match status" value="1"/>
</dbReference>
<dbReference type="EMBL" id="BMOF01000028">
    <property type="protein sequence ID" value="GGK01990.1"/>
    <property type="molecule type" value="Genomic_DNA"/>
</dbReference>
<dbReference type="PANTHER" id="PTHR10587">
    <property type="entry name" value="GLYCOSYL TRANSFERASE-RELATED"/>
    <property type="match status" value="1"/>
</dbReference>
<evidence type="ECO:0000313" key="2">
    <source>
        <dbReference type="EMBL" id="GGK01990.1"/>
    </source>
</evidence>
<dbReference type="Pfam" id="PF01522">
    <property type="entry name" value="Polysacc_deac_1"/>
    <property type="match status" value="1"/>
</dbReference>
<dbReference type="InterPro" id="IPR002509">
    <property type="entry name" value="NODB_dom"/>
</dbReference>
<evidence type="ECO:0000313" key="3">
    <source>
        <dbReference type="Proteomes" id="UP000637720"/>
    </source>
</evidence>
<dbReference type="GO" id="GO:0016810">
    <property type="term" value="F:hydrolase activity, acting on carbon-nitrogen (but not peptide) bonds"/>
    <property type="evidence" value="ECO:0007669"/>
    <property type="project" value="InterPro"/>
</dbReference>
<reference evidence="2" key="2">
    <citation type="submission" date="2020-09" db="EMBL/GenBank/DDBJ databases">
        <authorList>
            <person name="Sun Q."/>
            <person name="Ohkuma M."/>
        </authorList>
    </citation>
    <scope>NUCLEOTIDE SEQUENCE</scope>
    <source>
        <strain evidence="2">JCM 14719</strain>
    </source>
</reference>
<evidence type="ECO:0000259" key="1">
    <source>
        <dbReference type="PROSITE" id="PS51677"/>
    </source>
</evidence>